<evidence type="ECO:0000313" key="6">
    <source>
        <dbReference type="Proteomes" id="UP000315751"/>
    </source>
</evidence>
<dbReference type="PANTHER" id="PTHR33204">
    <property type="entry name" value="TRANSCRIPTIONAL REGULATOR, MARR FAMILY"/>
    <property type="match status" value="1"/>
</dbReference>
<dbReference type="SUPFAM" id="SSF46785">
    <property type="entry name" value="Winged helix' DNA-binding domain"/>
    <property type="match status" value="1"/>
</dbReference>
<keyword evidence="3" id="KW-0804">Transcription</keyword>
<organism evidence="5 6">
    <name type="scientific">Nitrospirillum amazonense</name>
    <dbReference type="NCBI Taxonomy" id="28077"/>
    <lineage>
        <taxon>Bacteria</taxon>
        <taxon>Pseudomonadati</taxon>
        <taxon>Pseudomonadota</taxon>
        <taxon>Alphaproteobacteria</taxon>
        <taxon>Rhodospirillales</taxon>
        <taxon>Azospirillaceae</taxon>
        <taxon>Nitrospirillum</taxon>
    </lineage>
</organism>
<dbReference type="InterPro" id="IPR036388">
    <property type="entry name" value="WH-like_DNA-bd_sf"/>
</dbReference>
<dbReference type="Proteomes" id="UP000315751">
    <property type="component" value="Unassembled WGS sequence"/>
</dbReference>
<dbReference type="PANTHER" id="PTHR33204:SF17">
    <property type="entry name" value="TRANSCRIPTIONAL REGULATORY PROTEIN"/>
    <property type="match status" value="1"/>
</dbReference>
<keyword evidence="1" id="KW-0805">Transcription regulation</keyword>
<accession>A0A560GP11</accession>
<dbReference type="Pfam" id="PF01638">
    <property type="entry name" value="HxlR"/>
    <property type="match status" value="1"/>
</dbReference>
<dbReference type="GO" id="GO:0003677">
    <property type="term" value="F:DNA binding"/>
    <property type="evidence" value="ECO:0007669"/>
    <property type="project" value="UniProtKB-KW"/>
</dbReference>
<evidence type="ECO:0000256" key="2">
    <source>
        <dbReference type="ARBA" id="ARBA00023125"/>
    </source>
</evidence>
<dbReference type="OrthoDB" id="9782219at2"/>
<name>A0A560GP11_9PROT</name>
<comment type="caution">
    <text evidence="5">The sequence shown here is derived from an EMBL/GenBank/DDBJ whole genome shotgun (WGS) entry which is preliminary data.</text>
</comment>
<feature type="domain" description="HTH hxlR-type" evidence="4">
    <location>
        <begin position="11"/>
        <end position="108"/>
    </location>
</feature>
<dbReference type="EMBL" id="VITR01000019">
    <property type="protein sequence ID" value="TWB35737.1"/>
    <property type="molecule type" value="Genomic_DNA"/>
</dbReference>
<keyword evidence="6" id="KW-1185">Reference proteome</keyword>
<dbReference type="PROSITE" id="PS51118">
    <property type="entry name" value="HTH_HXLR"/>
    <property type="match status" value="1"/>
</dbReference>
<proteinExistence type="predicted"/>
<evidence type="ECO:0000313" key="5">
    <source>
        <dbReference type="EMBL" id="TWB35737.1"/>
    </source>
</evidence>
<evidence type="ECO:0000256" key="1">
    <source>
        <dbReference type="ARBA" id="ARBA00023015"/>
    </source>
</evidence>
<dbReference type="Gene3D" id="1.10.10.10">
    <property type="entry name" value="Winged helix-like DNA-binding domain superfamily/Winged helix DNA-binding domain"/>
    <property type="match status" value="1"/>
</dbReference>
<sequence length="164" mass="18710">MQRKSFEDLTCPIARSLERVGEWWSILILRDAFHGMTRFDQFQKSLDIAPNMLTRRLTALVEAGLMEKRQYSERPPRYEYVLTDRGRDFREVMLALLAWGNRQFAPEGPSVQLVDTQTGLPADLMLVDRVSGKPAISRDFRLVPGPAADEGVRQRYATKAKPAA</sequence>
<evidence type="ECO:0000256" key="3">
    <source>
        <dbReference type="ARBA" id="ARBA00023163"/>
    </source>
</evidence>
<gene>
    <name evidence="5" type="ORF">FBZ90_11922</name>
</gene>
<protein>
    <submittedName>
        <fullName evidence="5">HxlR family transcriptional regulator</fullName>
    </submittedName>
</protein>
<evidence type="ECO:0000259" key="4">
    <source>
        <dbReference type="PROSITE" id="PS51118"/>
    </source>
</evidence>
<dbReference type="AlphaFoldDB" id="A0A560GP11"/>
<keyword evidence="2" id="KW-0238">DNA-binding</keyword>
<dbReference type="InterPro" id="IPR036390">
    <property type="entry name" value="WH_DNA-bd_sf"/>
</dbReference>
<reference evidence="5 6" key="1">
    <citation type="submission" date="2019-06" db="EMBL/GenBank/DDBJ databases">
        <title>Genomic Encyclopedia of Type Strains, Phase IV (KMG-V): Genome sequencing to study the core and pangenomes of soil and plant-associated prokaryotes.</title>
        <authorList>
            <person name="Whitman W."/>
        </authorList>
    </citation>
    <scope>NUCLEOTIDE SEQUENCE [LARGE SCALE GENOMIC DNA]</scope>
    <source>
        <strain evidence="5 6">BR 11622</strain>
    </source>
</reference>
<dbReference type="InterPro" id="IPR002577">
    <property type="entry name" value="HTH_HxlR"/>
</dbReference>